<protein>
    <submittedName>
        <fullName evidence="2">Uncharacterized protein</fullName>
    </submittedName>
</protein>
<dbReference type="PANTHER" id="PTHR16199:SF4">
    <property type="entry name" value="CONDENSIN-2 COMPLEX SUBUNIT G2"/>
    <property type="match status" value="1"/>
</dbReference>
<feature type="region of interest" description="Disordered" evidence="1">
    <location>
        <begin position="98"/>
        <end position="117"/>
    </location>
</feature>
<dbReference type="GO" id="GO:0000796">
    <property type="term" value="C:condensin complex"/>
    <property type="evidence" value="ECO:0007669"/>
    <property type="project" value="TreeGrafter"/>
</dbReference>
<comment type="caution">
    <text evidence="2">The sequence shown here is derived from an EMBL/GenBank/DDBJ whole genome shotgun (WGS) entry which is preliminary data.</text>
</comment>
<organism evidence="2 3">
    <name type="scientific">Nepenthes gracilis</name>
    <name type="common">Slender pitcher plant</name>
    <dbReference type="NCBI Taxonomy" id="150966"/>
    <lineage>
        <taxon>Eukaryota</taxon>
        <taxon>Viridiplantae</taxon>
        <taxon>Streptophyta</taxon>
        <taxon>Embryophyta</taxon>
        <taxon>Tracheophyta</taxon>
        <taxon>Spermatophyta</taxon>
        <taxon>Magnoliopsida</taxon>
        <taxon>eudicotyledons</taxon>
        <taxon>Gunneridae</taxon>
        <taxon>Pentapetalae</taxon>
        <taxon>Caryophyllales</taxon>
        <taxon>Nepenthaceae</taxon>
        <taxon>Nepenthes</taxon>
    </lineage>
</organism>
<name>A0AAD3Y5Z7_NEPGR</name>
<sequence length="117" mass="12303">MELVRVLINMTLSPDNLDAAQIDEMLVAAAQLCNSLASEAMCKEARKKLLSGEKLKALLDVAGSGNAQSSPFNMAYVVSPPGLDGLLKECIGLVANSGDLSGNIERQDKVSVGPEKD</sequence>
<evidence type="ECO:0000313" key="2">
    <source>
        <dbReference type="EMBL" id="GMH30523.1"/>
    </source>
</evidence>
<keyword evidence="3" id="KW-1185">Reference proteome</keyword>
<dbReference type="GO" id="GO:0005634">
    <property type="term" value="C:nucleus"/>
    <property type="evidence" value="ECO:0007669"/>
    <property type="project" value="TreeGrafter"/>
</dbReference>
<feature type="compositionally biased region" description="Basic and acidic residues" evidence="1">
    <location>
        <begin position="105"/>
        <end position="117"/>
    </location>
</feature>
<evidence type="ECO:0000313" key="3">
    <source>
        <dbReference type="Proteomes" id="UP001279734"/>
    </source>
</evidence>
<gene>
    <name evidence="2" type="ORF">Nepgr_032366</name>
</gene>
<dbReference type="Proteomes" id="UP001279734">
    <property type="component" value="Unassembled WGS sequence"/>
</dbReference>
<dbReference type="AlphaFoldDB" id="A0AAD3Y5Z7"/>
<dbReference type="PANTHER" id="PTHR16199">
    <property type="entry name" value="CONDENSIN-2 COMPLEX SUBUNIT G2"/>
    <property type="match status" value="1"/>
</dbReference>
<dbReference type="EMBL" id="BSYO01000038">
    <property type="protein sequence ID" value="GMH30523.1"/>
    <property type="molecule type" value="Genomic_DNA"/>
</dbReference>
<evidence type="ECO:0000256" key="1">
    <source>
        <dbReference type="SAM" id="MobiDB-lite"/>
    </source>
</evidence>
<dbReference type="GO" id="GO:0000070">
    <property type="term" value="P:mitotic sister chromatid segregation"/>
    <property type="evidence" value="ECO:0007669"/>
    <property type="project" value="TreeGrafter"/>
</dbReference>
<accession>A0AAD3Y5Z7</accession>
<reference evidence="2" key="1">
    <citation type="submission" date="2023-05" db="EMBL/GenBank/DDBJ databases">
        <title>Nepenthes gracilis genome sequencing.</title>
        <authorList>
            <person name="Fukushima K."/>
        </authorList>
    </citation>
    <scope>NUCLEOTIDE SEQUENCE</scope>
    <source>
        <strain evidence="2">SING2019-196</strain>
    </source>
</reference>
<proteinExistence type="predicted"/>